<proteinExistence type="predicted"/>
<sequence>MLRVFYATISHFSHFNIQQQQQSLSPKKVGVG</sequence>
<dbReference type="AlphaFoldDB" id="A0A0A9FTD3"/>
<organism evidence="1">
    <name type="scientific">Arundo donax</name>
    <name type="common">Giant reed</name>
    <name type="synonym">Donax arundinaceus</name>
    <dbReference type="NCBI Taxonomy" id="35708"/>
    <lineage>
        <taxon>Eukaryota</taxon>
        <taxon>Viridiplantae</taxon>
        <taxon>Streptophyta</taxon>
        <taxon>Embryophyta</taxon>
        <taxon>Tracheophyta</taxon>
        <taxon>Spermatophyta</taxon>
        <taxon>Magnoliopsida</taxon>
        <taxon>Liliopsida</taxon>
        <taxon>Poales</taxon>
        <taxon>Poaceae</taxon>
        <taxon>PACMAD clade</taxon>
        <taxon>Arundinoideae</taxon>
        <taxon>Arundineae</taxon>
        <taxon>Arundo</taxon>
    </lineage>
</organism>
<reference evidence="1" key="1">
    <citation type="submission" date="2014-09" db="EMBL/GenBank/DDBJ databases">
        <authorList>
            <person name="Magalhaes I.L.F."/>
            <person name="Oliveira U."/>
            <person name="Santos F.R."/>
            <person name="Vidigal T.H.D.A."/>
            <person name="Brescovit A.D."/>
            <person name="Santos A.J."/>
        </authorList>
    </citation>
    <scope>NUCLEOTIDE SEQUENCE</scope>
    <source>
        <tissue evidence="1">Shoot tissue taken approximately 20 cm above the soil surface</tissue>
    </source>
</reference>
<evidence type="ECO:0000313" key="1">
    <source>
        <dbReference type="EMBL" id="JAE11568.1"/>
    </source>
</evidence>
<reference evidence="1" key="2">
    <citation type="journal article" date="2015" name="Data Brief">
        <title>Shoot transcriptome of the giant reed, Arundo donax.</title>
        <authorList>
            <person name="Barrero R.A."/>
            <person name="Guerrero F.D."/>
            <person name="Moolhuijzen P."/>
            <person name="Goolsby J.A."/>
            <person name="Tidwell J."/>
            <person name="Bellgard S.E."/>
            <person name="Bellgard M.I."/>
        </authorList>
    </citation>
    <scope>NUCLEOTIDE SEQUENCE</scope>
    <source>
        <tissue evidence="1">Shoot tissue taken approximately 20 cm above the soil surface</tissue>
    </source>
</reference>
<accession>A0A0A9FTD3</accession>
<dbReference type="EMBL" id="GBRH01186328">
    <property type="protein sequence ID" value="JAE11568.1"/>
    <property type="molecule type" value="Transcribed_RNA"/>
</dbReference>
<name>A0A0A9FTD3_ARUDO</name>
<protein>
    <submittedName>
        <fullName evidence="1">Uncharacterized protein</fullName>
    </submittedName>
</protein>